<dbReference type="EMBL" id="CP013065">
    <property type="protein sequence ID" value="ALM13081.1"/>
    <property type="molecule type" value="Genomic_DNA"/>
</dbReference>
<accession>A0A0S1SJE0</accession>
<keyword evidence="1" id="KW-0812">Transmembrane</keyword>
<accession>A0A0S1SRI5</accession>
<dbReference type="Pfam" id="PF10648">
    <property type="entry name" value="Gmad2"/>
    <property type="match status" value="1"/>
</dbReference>
<reference evidence="4" key="1">
    <citation type="submission" date="2015-10" db="EMBL/GenBank/DDBJ databases">
        <title>Analysis of five complete genome sequences for members of the class Peribacteria in the recently recognized Peregrinibacteria bacterial phylum.</title>
        <authorList>
            <person name="Anantharaman K."/>
            <person name="Brown C.T."/>
            <person name="Burstein D."/>
            <person name="Castelle C.J."/>
            <person name="Probst A.J."/>
            <person name="Thomas B.C."/>
            <person name="Williams K.H."/>
            <person name="Banfield J.F."/>
        </authorList>
    </citation>
    <scope>NUCLEOTIDE SEQUENCE [LARGE SCALE GENOMIC DNA]</scope>
</reference>
<feature type="domain" description="GerMN" evidence="2">
    <location>
        <begin position="220"/>
        <end position="311"/>
    </location>
</feature>
<evidence type="ECO:0000313" key="4">
    <source>
        <dbReference type="Proteomes" id="UP000069135"/>
    </source>
</evidence>
<accession>A0A0S1SHN0</accession>
<gene>
    <name evidence="3" type="ORF">PeribacterD1_0386</name>
</gene>
<accession>A0A0S1SHG1</accession>
<accession>A0A0S1SVN6</accession>
<protein>
    <recommendedName>
        <fullName evidence="2">GerMN domain-containing protein</fullName>
    </recommendedName>
</protein>
<dbReference type="AlphaFoldDB" id="A0A0S1SHN0"/>
<dbReference type="Proteomes" id="UP000069135">
    <property type="component" value="Chromosome"/>
</dbReference>
<dbReference type="InterPro" id="IPR018911">
    <property type="entry name" value="Gmad2_Ig-like_dom"/>
</dbReference>
<keyword evidence="1" id="KW-1133">Transmembrane helix</keyword>
<feature type="transmembrane region" description="Helical" evidence="1">
    <location>
        <begin position="7"/>
        <end position="35"/>
    </location>
</feature>
<dbReference type="SMART" id="SM00909">
    <property type="entry name" value="Germane"/>
    <property type="match status" value="1"/>
</dbReference>
<evidence type="ECO:0000313" key="3">
    <source>
        <dbReference type="EMBL" id="ALM13081.1"/>
    </source>
</evidence>
<dbReference type="Pfam" id="PF10646">
    <property type="entry name" value="Germane"/>
    <property type="match status" value="1"/>
</dbReference>
<dbReference type="PROSITE" id="PS51257">
    <property type="entry name" value="PROKAR_LIPOPROTEIN"/>
    <property type="match status" value="1"/>
</dbReference>
<proteinExistence type="predicted"/>
<name>A0A0S1SHN0_9BACT</name>
<evidence type="ECO:0000259" key="2">
    <source>
        <dbReference type="SMART" id="SM00909"/>
    </source>
</evidence>
<reference evidence="3 4" key="2">
    <citation type="journal article" date="2016" name="PeerJ">
        <title>Analysis of five complete genome sequences for members of the class Peribacteria in the recently recognized Peregrinibacteria bacterial phylum.</title>
        <authorList>
            <person name="Anantharaman K."/>
            <person name="Brown C.T."/>
            <person name="Burstein D."/>
            <person name="Castelle C.J."/>
            <person name="Probst A.J."/>
            <person name="Thomas B.C."/>
            <person name="Williams K.H."/>
            <person name="Banfield J.F."/>
        </authorList>
    </citation>
    <scope>NUCLEOTIDE SEQUENCE [LARGE SCALE GENOMIC DNA]</scope>
    <source>
        <strain evidence="3">RIFOXYD1_FULL_PER-ii_59_16</strain>
    </source>
</reference>
<organism evidence="3 4">
    <name type="scientific">Candidatus Peribacter riflensis</name>
    <dbReference type="NCBI Taxonomy" id="1735162"/>
    <lineage>
        <taxon>Bacteria</taxon>
        <taxon>Candidatus Peregrinibacteriota</taxon>
        <taxon>Candidatus Peribacteria</taxon>
        <taxon>Candidatus Peribacterales</taxon>
        <taxon>Candidatus Peribacteraceae</taxon>
        <taxon>Candidatus Peribacter</taxon>
    </lineage>
</organism>
<keyword evidence="1" id="KW-0472">Membrane</keyword>
<sequence>MTLPRKAIIGVVLASVSVLALLSCIGFLFFCSAAWCPNFSFVKIRSATDFVSCTELGFLVMESSPPSCRAGGAVFYADDAARLRVSAPLPQQEIALPFTLAGSVRVGSGTQVHFDLLDQDGFALTAGEAELPKALSGQWIPFRESVSYPRPLGTGGTVEVSMVSPRGTVMEQAKIPVRFLTVASVEVKAFFGNTERDAQTLYCDVSYPVARRIAVSEDVLEASLRELLKGPALQEQQQHFFTSLPAGVEVRSIEDDDGQVRVTFNRALLDGVAGSCRVQAIRSQIERTLKQFPFVTEVTIAVEGMPDEEVLQP</sequence>
<dbReference type="KEGG" id="prf:PeribacterA2_0386"/>
<evidence type="ECO:0000256" key="1">
    <source>
        <dbReference type="SAM" id="Phobius"/>
    </source>
</evidence>
<dbReference type="InterPro" id="IPR019606">
    <property type="entry name" value="GerMN"/>
</dbReference>